<dbReference type="Gene3D" id="3.40.50.720">
    <property type="entry name" value="NAD(P)-binding Rossmann-like Domain"/>
    <property type="match status" value="1"/>
</dbReference>
<evidence type="ECO:0000313" key="5">
    <source>
        <dbReference type="Proteomes" id="UP000178851"/>
    </source>
</evidence>
<evidence type="ECO:0000256" key="1">
    <source>
        <dbReference type="ARBA" id="ARBA00006484"/>
    </source>
</evidence>
<dbReference type="CDD" id="cd05233">
    <property type="entry name" value="SDR_c"/>
    <property type="match status" value="1"/>
</dbReference>
<dbReference type="GO" id="GO:0016020">
    <property type="term" value="C:membrane"/>
    <property type="evidence" value="ECO:0007669"/>
    <property type="project" value="TreeGrafter"/>
</dbReference>
<keyword evidence="2" id="KW-0560">Oxidoreductase</keyword>
<evidence type="ECO:0008006" key="6">
    <source>
        <dbReference type="Google" id="ProtNLM"/>
    </source>
</evidence>
<organism evidence="4 5">
    <name type="scientific">Candidatus Woesebacteria bacterium RIFCSPHIGHO2_01_FULL_39_28</name>
    <dbReference type="NCBI Taxonomy" id="1802496"/>
    <lineage>
        <taxon>Bacteria</taxon>
        <taxon>Candidatus Woeseibacteriota</taxon>
    </lineage>
</organism>
<evidence type="ECO:0000256" key="3">
    <source>
        <dbReference type="RuleBase" id="RU000363"/>
    </source>
</evidence>
<dbReference type="PRINTS" id="PR00081">
    <property type="entry name" value="GDHRDH"/>
</dbReference>
<accession>A0A1F7YH15</accession>
<gene>
    <name evidence="4" type="ORF">A2627_01225</name>
</gene>
<dbReference type="GO" id="GO:0016491">
    <property type="term" value="F:oxidoreductase activity"/>
    <property type="evidence" value="ECO:0007669"/>
    <property type="project" value="UniProtKB-KW"/>
</dbReference>
<dbReference type="AlphaFoldDB" id="A0A1F7YH15"/>
<dbReference type="Pfam" id="PF00106">
    <property type="entry name" value="adh_short"/>
    <property type="match status" value="1"/>
</dbReference>
<dbReference type="Proteomes" id="UP000178851">
    <property type="component" value="Unassembled WGS sequence"/>
</dbReference>
<dbReference type="PANTHER" id="PTHR44196:SF1">
    <property type="entry name" value="DEHYDROGENASE_REDUCTASE SDR FAMILY MEMBER 7B"/>
    <property type="match status" value="1"/>
</dbReference>
<protein>
    <recommendedName>
        <fullName evidence="6">Short-chain dehydrogenase</fullName>
    </recommendedName>
</protein>
<comment type="caution">
    <text evidence="4">The sequence shown here is derived from an EMBL/GenBank/DDBJ whole genome shotgun (WGS) entry which is preliminary data.</text>
</comment>
<dbReference type="InterPro" id="IPR002347">
    <property type="entry name" value="SDR_fam"/>
</dbReference>
<evidence type="ECO:0000313" key="4">
    <source>
        <dbReference type="EMBL" id="OGM26626.1"/>
    </source>
</evidence>
<dbReference type="InterPro" id="IPR036291">
    <property type="entry name" value="NAD(P)-bd_dom_sf"/>
</dbReference>
<comment type="similarity">
    <text evidence="1 3">Belongs to the short-chain dehydrogenases/reductases (SDR) family.</text>
</comment>
<reference evidence="4 5" key="1">
    <citation type="journal article" date="2016" name="Nat. Commun.">
        <title>Thousands of microbial genomes shed light on interconnected biogeochemical processes in an aquifer system.</title>
        <authorList>
            <person name="Anantharaman K."/>
            <person name="Brown C.T."/>
            <person name="Hug L.A."/>
            <person name="Sharon I."/>
            <person name="Castelle C.J."/>
            <person name="Probst A.J."/>
            <person name="Thomas B.C."/>
            <person name="Singh A."/>
            <person name="Wilkins M.J."/>
            <person name="Karaoz U."/>
            <person name="Brodie E.L."/>
            <person name="Williams K.H."/>
            <person name="Hubbard S.S."/>
            <person name="Banfield J.F."/>
        </authorList>
    </citation>
    <scope>NUCLEOTIDE SEQUENCE [LARGE SCALE GENOMIC DNA]</scope>
</reference>
<proteinExistence type="inferred from homology"/>
<dbReference type="PANTHER" id="PTHR44196">
    <property type="entry name" value="DEHYDROGENASE/REDUCTASE SDR FAMILY MEMBER 7B"/>
    <property type="match status" value="1"/>
</dbReference>
<dbReference type="EMBL" id="MGGI01000012">
    <property type="protein sequence ID" value="OGM26626.1"/>
    <property type="molecule type" value="Genomic_DNA"/>
</dbReference>
<evidence type="ECO:0000256" key="2">
    <source>
        <dbReference type="ARBA" id="ARBA00023002"/>
    </source>
</evidence>
<name>A0A1F7YH15_9BACT</name>
<sequence length="228" mass="25183">MEKVVVISGGSDGLGKAIAKRLVKEYRVIILSPTQEKLKLVSAELGCNYRVCDVTSFEQVSSAVESIIKEYGKIDCLINCAGLWIEGELETNDPTRIEQVIKVNTLGTIFLTKATATFMKEKKAGTIINIVSNAGLYAKAFRSIYVASKFALTGFTKSLEEELAPQAIKVVGIYPGPMRTKFFEKIGIQKDMNKALDTDEVAKTIEFLLSLDPKTEIQTVELKNIDYN</sequence>
<dbReference type="PRINTS" id="PR00080">
    <property type="entry name" value="SDRFAMILY"/>
</dbReference>
<dbReference type="SUPFAM" id="SSF51735">
    <property type="entry name" value="NAD(P)-binding Rossmann-fold domains"/>
    <property type="match status" value="1"/>
</dbReference>